<dbReference type="GO" id="GO:0016747">
    <property type="term" value="F:acyltransferase activity, transferring groups other than amino-acyl groups"/>
    <property type="evidence" value="ECO:0007669"/>
    <property type="project" value="InterPro"/>
</dbReference>
<reference evidence="2" key="1">
    <citation type="submission" date="2022-11" db="EMBL/GenBank/DDBJ databases">
        <title>Chromosomal genome sequence assembly and mating type (MAT) locus characterization of the leprose asexual lichenized fungus Lepraria neglecta (Nyl.) Erichsen.</title>
        <authorList>
            <person name="Allen J.L."/>
            <person name="Pfeffer B."/>
        </authorList>
    </citation>
    <scope>NUCLEOTIDE SEQUENCE</scope>
    <source>
        <strain evidence="2">Allen 5258</strain>
    </source>
</reference>
<protein>
    <recommendedName>
        <fullName evidence="1">N-acetyltransferase domain-containing protein</fullName>
    </recommendedName>
</protein>
<organism evidence="2 3">
    <name type="scientific">Lepraria neglecta</name>
    <dbReference type="NCBI Taxonomy" id="209136"/>
    <lineage>
        <taxon>Eukaryota</taxon>
        <taxon>Fungi</taxon>
        <taxon>Dikarya</taxon>
        <taxon>Ascomycota</taxon>
        <taxon>Pezizomycotina</taxon>
        <taxon>Lecanoromycetes</taxon>
        <taxon>OSLEUM clade</taxon>
        <taxon>Lecanoromycetidae</taxon>
        <taxon>Lecanorales</taxon>
        <taxon>Lecanorineae</taxon>
        <taxon>Stereocaulaceae</taxon>
        <taxon>Lepraria</taxon>
    </lineage>
</organism>
<name>A0AAD9ZFM9_9LECA</name>
<dbReference type="CDD" id="cd04301">
    <property type="entry name" value="NAT_SF"/>
    <property type="match status" value="1"/>
</dbReference>
<dbReference type="EMBL" id="JASNWA010000004">
    <property type="protein sequence ID" value="KAK3176209.1"/>
    <property type="molecule type" value="Genomic_DNA"/>
</dbReference>
<dbReference type="Gene3D" id="3.40.630.30">
    <property type="match status" value="1"/>
</dbReference>
<dbReference type="Pfam" id="PF13673">
    <property type="entry name" value="Acetyltransf_10"/>
    <property type="match status" value="1"/>
</dbReference>
<dbReference type="PANTHER" id="PTHR42791">
    <property type="entry name" value="GNAT FAMILY ACETYLTRANSFERASE"/>
    <property type="match status" value="1"/>
</dbReference>
<sequence>MKRNDPTNRFLKAIDTATGEIIGHAKWIVFADGKPEETPLTRDFWETEDEKERASYVYAAYLEPRRKAARAANGSLISLDILTIDPKHQRRGAGAKLMEWGVQLADEMGAEMCVEASVFAKHLYEQNGFRVTENVMIPVPEKWANKPKIEFTFMRRPAAPGTSEIDQNGSMDTP</sequence>
<dbReference type="SUPFAM" id="SSF55729">
    <property type="entry name" value="Acyl-CoA N-acyltransferases (Nat)"/>
    <property type="match status" value="1"/>
</dbReference>
<dbReference type="InterPro" id="IPR000182">
    <property type="entry name" value="GNAT_dom"/>
</dbReference>
<keyword evidence="3" id="KW-1185">Reference proteome</keyword>
<feature type="domain" description="N-acetyltransferase" evidence="1">
    <location>
        <begin position="12"/>
        <end position="159"/>
    </location>
</feature>
<dbReference type="Proteomes" id="UP001276659">
    <property type="component" value="Unassembled WGS sequence"/>
</dbReference>
<comment type="caution">
    <text evidence="2">The sequence shown here is derived from an EMBL/GenBank/DDBJ whole genome shotgun (WGS) entry which is preliminary data.</text>
</comment>
<dbReference type="PROSITE" id="PS51186">
    <property type="entry name" value="GNAT"/>
    <property type="match status" value="1"/>
</dbReference>
<accession>A0AAD9ZFM9</accession>
<dbReference type="AlphaFoldDB" id="A0AAD9ZFM9"/>
<evidence type="ECO:0000259" key="1">
    <source>
        <dbReference type="PROSITE" id="PS51186"/>
    </source>
</evidence>
<dbReference type="InterPro" id="IPR052523">
    <property type="entry name" value="Trichothecene_AcTrans"/>
</dbReference>
<dbReference type="PANTHER" id="PTHR42791:SF14">
    <property type="entry name" value="N-ACETYLTRANSFERASE DOMAIN-CONTAINING PROTEIN"/>
    <property type="match status" value="1"/>
</dbReference>
<evidence type="ECO:0000313" key="3">
    <source>
        <dbReference type="Proteomes" id="UP001276659"/>
    </source>
</evidence>
<evidence type="ECO:0000313" key="2">
    <source>
        <dbReference type="EMBL" id="KAK3176209.1"/>
    </source>
</evidence>
<proteinExistence type="predicted"/>
<gene>
    <name evidence="2" type="ORF">OEA41_007532</name>
</gene>
<dbReference type="InterPro" id="IPR016181">
    <property type="entry name" value="Acyl_CoA_acyltransferase"/>
</dbReference>